<dbReference type="Pfam" id="PF00535">
    <property type="entry name" value="Glycos_transf_2"/>
    <property type="match status" value="1"/>
</dbReference>
<dbReference type="Proteomes" id="UP000005532">
    <property type="component" value="Unassembled WGS sequence"/>
</dbReference>
<evidence type="ECO:0000259" key="1">
    <source>
        <dbReference type="Pfam" id="PF00535"/>
    </source>
</evidence>
<dbReference type="CDD" id="cd00761">
    <property type="entry name" value="Glyco_tranf_GTA_type"/>
    <property type="match status" value="1"/>
</dbReference>
<dbReference type="SUPFAM" id="SSF53448">
    <property type="entry name" value="Nucleotide-diphospho-sugar transferases"/>
    <property type="match status" value="1"/>
</dbReference>
<sequence>MQAQTYPCTHYIFVDGKQFEEQAKAILKDYPNVIVTYLPMNTGAGGWTNSSINAIAPFLVKEDIICYLDDDNWFEADHIENCVATFESKRSDVVYALRNFYTPEGHFICKDFTESIGYYENRVSYPLRVNFIFNQKNYYIDKTLNRKFIDTNCYAFKRNIAVLLSHHWFSGKHNDYNVYQKILDLKLDYFCTNRFSVNYVLDVMKQLDGQEMCFYELGMKEKDIKELIYFCTQEENNLNLSLNGKEFK</sequence>
<evidence type="ECO:0000313" key="3">
    <source>
        <dbReference type="Proteomes" id="UP000005532"/>
    </source>
</evidence>
<reference evidence="2 3" key="1">
    <citation type="journal article" date="2010" name="Vet. Microbiol.">
        <title>Production of haemolysins by strains of the Actinobacillus minor/porcitonsillarum complex.</title>
        <authorList>
            <person name="Arya G."/>
            <person name="Niven D.F."/>
        </authorList>
    </citation>
    <scope>NUCLEOTIDE SEQUENCE [LARGE SCALE GENOMIC DNA]</scope>
    <source>
        <strain evidence="2 3">NM305</strain>
    </source>
</reference>
<accession>C5S4V0</accession>
<feature type="domain" description="Glycosyltransferase 2-like" evidence="1">
    <location>
        <begin position="3"/>
        <end position="119"/>
    </location>
</feature>
<comment type="caution">
    <text evidence="2">The sequence shown here is derived from an EMBL/GenBank/DDBJ whole genome shotgun (WGS) entry which is preliminary data.</text>
</comment>
<dbReference type="EMBL" id="ACQL01000154">
    <property type="protein sequence ID" value="EER46097.1"/>
    <property type="molecule type" value="Genomic_DNA"/>
</dbReference>
<dbReference type="Gene3D" id="3.90.550.10">
    <property type="entry name" value="Spore Coat Polysaccharide Biosynthesis Protein SpsA, Chain A"/>
    <property type="match status" value="1"/>
</dbReference>
<organism evidence="2 3">
    <name type="scientific">Actinobacillus minor NM305</name>
    <dbReference type="NCBI Taxonomy" id="637911"/>
    <lineage>
        <taxon>Bacteria</taxon>
        <taxon>Pseudomonadati</taxon>
        <taxon>Pseudomonadota</taxon>
        <taxon>Gammaproteobacteria</taxon>
        <taxon>Pasteurellales</taxon>
        <taxon>Pasteurellaceae</taxon>
        <taxon>Actinobacillus</taxon>
    </lineage>
</organism>
<dbReference type="AlphaFoldDB" id="C5S4V0"/>
<protein>
    <submittedName>
        <fullName evidence="2">Glycosyltransferase</fullName>
    </submittedName>
</protein>
<proteinExistence type="predicted"/>
<gene>
    <name evidence="2" type="ORF">AM305_03218</name>
</gene>
<evidence type="ECO:0000313" key="2">
    <source>
        <dbReference type="EMBL" id="EER46097.1"/>
    </source>
</evidence>
<dbReference type="InterPro" id="IPR001173">
    <property type="entry name" value="Glyco_trans_2-like"/>
</dbReference>
<name>C5S4V0_9PAST</name>
<dbReference type="GO" id="GO:0016740">
    <property type="term" value="F:transferase activity"/>
    <property type="evidence" value="ECO:0007669"/>
    <property type="project" value="UniProtKB-KW"/>
</dbReference>
<dbReference type="InterPro" id="IPR029044">
    <property type="entry name" value="Nucleotide-diphossugar_trans"/>
</dbReference>
<keyword evidence="2" id="KW-0808">Transferase</keyword>
<dbReference type="eggNOG" id="COG0463">
    <property type="taxonomic scope" value="Bacteria"/>
</dbReference>